<dbReference type="InterPro" id="IPR025714">
    <property type="entry name" value="Methyltranfer_dom"/>
</dbReference>
<reference evidence="10 11" key="1">
    <citation type="submission" date="2019-08" db="EMBL/GenBank/DDBJ databases">
        <title>Complete genome sequence of Candidatus Uab amorphum.</title>
        <authorList>
            <person name="Shiratori T."/>
            <person name="Suzuki S."/>
            <person name="Kakizawa Y."/>
            <person name="Ishida K."/>
        </authorList>
    </citation>
    <scope>NUCLEOTIDE SEQUENCE [LARGE SCALE GENOMIC DNA]</scope>
    <source>
        <strain evidence="10 11">SRT547</strain>
    </source>
</reference>
<dbReference type="KEGG" id="uam:UABAM_05591"/>
<evidence type="ECO:0000256" key="7">
    <source>
        <dbReference type="ARBA" id="ARBA00047943"/>
    </source>
</evidence>
<dbReference type="GO" id="GO:0032259">
    <property type="term" value="P:methylation"/>
    <property type="evidence" value="ECO:0007669"/>
    <property type="project" value="UniProtKB-KW"/>
</dbReference>
<dbReference type="Pfam" id="PF13847">
    <property type="entry name" value="Methyltransf_31"/>
    <property type="match status" value="1"/>
</dbReference>
<dbReference type="Proteomes" id="UP000326354">
    <property type="component" value="Chromosome"/>
</dbReference>
<comment type="catalytic activity">
    <reaction evidence="6">
        <text>arsenic triglutathione + [thioredoxin]-dithiol + S-adenosyl-L-methionine + 2 H2O = methylarsonous acid + [thioredoxin]-disulfide + 3 glutathione + S-adenosyl-L-homocysteine + H(+)</text>
        <dbReference type="Rhea" id="RHEA:69460"/>
        <dbReference type="Rhea" id="RHEA-COMP:10698"/>
        <dbReference type="Rhea" id="RHEA-COMP:10700"/>
        <dbReference type="ChEBI" id="CHEBI:15377"/>
        <dbReference type="ChEBI" id="CHEBI:15378"/>
        <dbReference type="ChEBI" id="CHEBI:17826"/>
        <dbReference type="ChEBI" id="CHEBI:29950"/>
        <dbReference type="ChEBI" id="CHEBI:50058"/>
        <dbReference type="ChEBI" id="CHEBI:57856"/>
        <dbReference type="ChEBI" id="CHEBI:57925"/>
        <dbReference type="ChEBI" id="CHEBI:59789"/>
        <dbReference type="ChEBI" id="CHEBI:183640"/>
        <dbReference type="EC" id="2.1.1.137"/>
    </reaction>
</comment>
<protein>
    <recommendedName>
        <fullName evidence="5">Arsenite methyltransferase</fullName>
        <ecNumber evidence="4">2.1.1.137</ecNumber>
    </recommendedName>
</protein>
<evidence type="ECO:0000259" key="9">
    <source>
        <dbReference type="Pfam" id="PF13847"/>
    </source>
</evidence>
<evidence type="ECO:0000256" key="3">
    <source>
        <dbReference type="ARBA" id="ARBA00034487"/>
    </source>
</evidence>
<dbReference type="SUPFAM" id="SSF53335">
    <property type="entry name" value="S-adenosyl-L-methionine-dependent methyltransferases"/>
    <property type="match status" value="1"/>
</dbReference>
<evidence type="ECO:0000256" key="8">
    <source>
        <dbReference type="ARBA" id="ARBA00048428"/>
    </source>
</evidence>
<accession>A0A5S9F610</accession>
<keyword evidence="1 10" id="KW-0808">Transferase</keyword>
<evidence type="ECO:0000256" key="2">
    <source>
        <dbReference type="ARBA" id="ARBA00022691"/>
    </source>
</evidence>
<feature type="domain" description="Methyltransferase" evidence="9">
    <location>
        <begin position="66"/>
        <end position="215"/>
    </location>
</feature>
<dbReference type="InterPro" id="IPR026669">
    <property type="entry name" value="Arsenite_MeTrfase-like"/>
</dbReference>
<dbReference type="GO" id="GO:0030791">
    <property type="term" value="F:arsenite methyltransferase activity"/>
    <property type="evidence" value="ECO:0007669"/>
    <property type="project" value="UniProtKB-EC"/>
</dbReference>
<comment type="catalytic activity">
    <reaction evidence="7">
        <text>arsenic triglutathione + 2 [thioredoxin]-dithiol + 2 S-adenosyl-L-methionine + H2O = dimethylarsinous acid + 2 [thioredoxin]-disulfide + 3 glutathione + 2 S-adenosyl-L-homocysteine + 2 H(+)</text>
        <dbReference type="Rhea" id="RHEA:69464"/>
        <dbReference type="Rhea" id="RHEA-COMP:10698"/>
        <dbReference type="Rhea" id="RHEA-COMP:10700"/>
        <dbReference type="ChEBI" id="CHEBI:15377"/>
        <dbReference type="ChEBI" id="CHEBI:15378"/>
        <dbReference type="ChEBI" id="CHEBI:23808"/>
        <dbReference type="ChEBI" id="CHEBI:29950"/>
        <dbReference type="ChEBI" id="CHEBI:50058"/>
        <dbReference type="ChEBI" id="CHEBI:57856"/>
        <dbReference type="ChEBI" id="CHEBI:57925"/>
        <dbReference type="ChEBI" id="CHEBI:59789"/>
        <dbReference type="ChEBI" id="CHEBI:183640"/>
        <dbReference type="EC" id="2.1.1.137"/>
    </reaction>
</comment>
<dbReference type="PANTHER" id="PTHR43675">
    <property type="entry name" value="ARSENITE METHYLTRANSFERASE"/>
    <property type="match status" value="1"/>
</dbReference>
<evidence type="ECO:0000313" key="11">
    <source>
        <dbReference type="Proteomes" id="UP000326354"/>
    </source>
</evidence>
<dbReference type="Gene3D" id="3.40.5.100">
    <property type="match status" value="1"/>
</dbReference>
<gene>
    <name evidence="10" type="ORF">UABAM_05591</name>
</gene>
<dbReference type="RefSeq" id="WP_151971215.1">
    <property type="nucleotide sequence ID" value="NZ_AP019860.1"/>
</dbReference>
<organism evidence="10 11">
    <name type="scientific">Uabimicrobium amorphum</name>
    <dbReference type="NCBI Taxonomy" id="2596890"/>
    <lineage>
        <taxon>Bacteria</taxon>
        <taxon>Pseudomonadati</taxon>
        <taxon>Planctomycetota</taxon>
        <taxon>Candidatus Uabimicrobiia</taxon>
        <taxon>Candidatus Uabimicrobiales</taxon>
        <taxon>Candidatus Uabimicrobiaceae</taxon>
        <taxon>Candidatus Uabimicrobium</taxon>
    </lineage>
</organism>
<sequence>MENTQKHDSVREYYGKELNNNKDIKTSACCASGTTPKEHVEILKKIDKEILDKFYGCGAPIPPILEGKVVVDLGCGTGRDSYILSQLVGPQGRVIGVDMTEEQLEIARRHIDTQMQIFGFDKPNVEFRQGYIEKLDFIEDNSVDLVISNCVINLSPNKHAVFSEIFRVLKPGGELYFSDVFSNSRVPQQLKSDPVLYGECLAGAMYVEDFRRLLQGLGCMDYRVISSRRLSIDSADVEAKIGMISFYSMTMRAFKLDSLEDVCEDYGQVATYLGNIPTFTHKFVLDREHTFVTHKPIPVCGNTAAMLQETRYKPYFKITGDRSRHFGVFGKNTGCC</sequence>
<dbReference type="OrthoDB" id="9772751at2"/>
<dbReference type="EMBL" id="AP019860">
    <property type="protein sequence ID" value="BBM87188.1"/>
    <property type="molecule type" value="Genomic_DNA"/>
</dbReference>
<dbReference type="AlphaFoldDB" id="A0A5S9F610"/>
<name>A0A5S9F610_UABAM</name>
<dbReference type="CDD" id="cd02440">
    <property type="entry name" value="AdoMet_MTases"/>
    <property type="match status" value="1"/>
</dbReference>
<evidence type="ECO:0000256" key="4">
    <source>
        <dbReference type="ARBA" id="ARBA00034521"/>
    </source>
</evidence>
<evidence type="ECO:0000256" key="6">
    <source>
        <dbReference type="ARBA" id="ARBA00047941"/>
    </source>
</evidence>
<proteinExistence type="inferred from homology"/>
<evidence type="ECO:0000313" key="10">
    <source>
        <dbReference type="EMBL" id="BBM87188.1"/>
    </source>
</evidence>
<comment type="catalytic activity">
    <reaction evidence="8">
        <text>arsenic triglutathione + 3 [thioredoxin]-dithiol + 3 S-adenosyl-L-methionine = trimethylarsine + 3 [thioredoxin]-disulfide + 3 glutathione + 3 S-adenosyl-L-homocysteine + 3 H(+)</text>
        <dbReference type="Rhea" id="RHEA:69432"/>
        <dbReference type="Rhea" id="RHEA-COMP:10698"/>
        <dbReference type="Rhea" id="RHEA-COMP:10700"/>
        <dbReference type="ChEBI" id="CHEBI:15378"/>
        <dbReference type="ChEBI" id="CHEBI:27130"/>
        <dbReference type="ChEBI" id="CHEBI:29950"/>
        <dbReference type="ChEBI" id="CHEBI:50058"/>
        <dbReference type="ChEBI" id="CHEBI:57856"/>
        <dbReference type="ChEBI" id="CHEBI:57925"/>
        <dbReference type="ChEBI" id="CHEBI:59789"/>
        <dbReference type="ChEBI" id="CHEBI:183640"/>
        <dbReference type="EC" id="2.1.1.137"/>
    </reaction>
</comment>
<dbReference type="EC" id="2.1.1.137" evidence="4"/>
<comment type="similarity">
    <text evidence="3">Belongs to the methyltransferase superfamily. Arsenite methyltransferase family.</text>
</comment>
<evidence type="ECO:0000256" key="5">
    <source>
        <dbReference type="ARBA" id="ARBA00034545"/>
    </source>
</evidence>
<evidence type="ECO:0000256" key="1">
    <source>
        <dbReference type="ARBA" id="ARBA00022679"/>
    </source>
</evidence>
<keyword evidence="11" id="KW-1185">Reference proteome</keyword>
<dbReference type="PANTHER" id="PTHR43675:SF8">
    <property type="entry name" value="ARSENITE METHYLTRANSFERASE"/>
    <property type="match status" value="1"/>
</dbReference>
<dbReference type="Gene3D" id="3.40.50.150">
    <property type="entry name" value="Vaccinia Virus protein VP39"/>
    <property type="match status" value="1"/>
</dbReference>
<keyword evidence="10" id="KW-0489">Methyltransferase</keyword>
<keyword evidence="2" id="KW-0949">S-adenosyl-L-methionine</keyword>
<dbReference type="InterPro" id="IPR029063">
    <property type="entry name" value="SAM-dependent_MTases_sf"/>
</dbReference>